<protein>
    <submittedName>
        <fullName evidence="1">Laccase</fullName>
    </submittedName>
</protein>
<gene>
    <name evidence="1" type="ORF">OWV82_015590</name>
</gene>
<proteinExistence type="predicted"/>
<organism evidence="1 2">
    <name type="scientific">Melia azedarach</name>
    <name type="common">Chinaberry tree</name>
    <dbReference type="NCBI Taxonomy" id="155640"/>
    <lineage>
        <taxon>Eukaryota</taxon>
        <taxon>Viridiplantae</taxon>
        <taxon>Streptophyta</taxon>
        <taxon>Embryophyta</taxon>
        <taxon>Tracheophyta</taxon>
        <taxon>Spermatophyta</taxon>
        <taxon>Magnoliopsida</taxon>
        <taxon>eudicotyledons</taxon>
        <taxon>Gunneridae</taxon>
        <taxon>Pentapetalae</taxon>
        <taxon>rosids</taxon>
        <taxon>malvids</taxon>
        <taxon>Sapindales</taxon>
        <taxon>Meliaceae</taxon>
        <taxon>Melia</taxon>
    </lineage>
</organism>
<accession>A0ACC1XT73</accession>
<evidence type="ECO:0000313" key="1">
    <source>
        <dbReference type="EMBL" id="KAJ4713505.1"/>
    </source>
</evidence>
<evidence type="ECO:0000313" key="2">
    <source>
        <dbReference type="Proteomes" id="UP001164539"/>
    </source>
</evidence>
<dbReference type="Proteomes" id="UP001164539">
    <property type="component" value="Chromosome 8"/>
</dbReference>
<comment type="caution">
    <text evidence="1">The sequence shown here is derived from an EMBL/GenBank/DDBJ whole genome shotgun (WGS) entry which is preliminary data.</text>
</comment>
<name>A0ACC1XT73_MELAZ</name>
<reference evidence="1 2" key="1">
    <citation type="journal article" date="2023" name="Science">
        <title>Complex scaffold remodeling in plant triterpene biosynthesis.</title>
        <authorList>
            <person name="De La Pena R."/>
            <person name="Hodgson H."/>
            <person name="Liu J.C."/>
            <person name="Stephenson M.J."/>
            <person name="Martin A.C."/>
            <person name="Owen C."/>
            <person name="Harkess A."/>
            <person name="Leebens-Mack J."/>
            <person name="Jimenez L.E."/>
            <person name="Osbourn A."/>
            <person name="Sattely E.S."/>
        </authorList>
    </citation>
    <scope>NUCLEOTIDE SEQUENCE [LARGE SCALE GENOMIC DNA]</scope>
    <source>
        <strain evidence="2">cv. JPN11</strain>
        <tissue evidence="1">Leaf</tissue>
    </source>
</reference>
<dbReference type="EMBL" id="CM051401">
    <property type="protein sequence ID" value="KAJ4713505.1"/>
    <property type="molecule type" value="Genomic_DNA"/>
</dbReference>
<keyword evidence="2" id="KW-1185">Reference proteome</keyword>
<sequence>MQRIKWQEICSFDEQPIFRFLESYYKNLATGIFSPDFPEKPTKPFDYTGVDPLTENMNAEFATKILVAAYGTSIEIVLQDTSFLNVENHPIHIHGHNFFIVGRGFGNFNEAKDPAKYNLIDPPERNTVALPSGGWAALRIKADNPGVWFIHCHLEEHTSWGLDSSS</sequence>